<feature type="region of interest" description="Disordered" evidence="1">
    <location>
        <begin position="308"/>
        <end position="337"/>
    </location>
</feature>
<accession>A0AAD6SPB7</accession>
<organism evidence="4 5">
    <name type="scientific">Mycena alexandri</name>
    <dbReference type="NCBI Taxonomy" id="1745969"/>
    <lineage>
        <taxon>Eukaryota</taxon>
        <taxon>Fungi</taxon>
        <taxon>Dikarya</taxon>
        <taxon>Basidiomycota</taxon>
        <taxon>Agaricomycotina</taxon>
        <taxon>Agaricomycetes</taxon>
        <taxon>Agaricomycetidae</taxon>
        <taxon>Agaricales</taxon>
        <taxon>Marasmiineae</taxon>
        <taxon>Mycenaceae</taxon>
        <taxon>Mycena</taxon>
    </lineage>
</organism>
<dbReference type="EMBL" id="JARJCM010000080">
    <property type="protein sequence ID" value="KAJ7031579.1"/>
    <property type="molecule type" value="Genomic_DNA"/>
</dbReference>
<dbReference type="InterPro" id="IPR054293">
    <property type="entry name" value="DUF7029"/>
</dbReference>
<feature type="signal peptide" evidence="2">
    <location>
        <begin position="1"/>
        <end position="20"/>
    </location>
</feature>
<name>A0AAD6SPB7_9AGAR</name>
<evidence type="ECO:0000256" key="1">
    <source>
        <dbReference type="SAM" id="MobiDB-lite"/>
    </source>
</evidence>
<evidence type="ECO:0000256" key="2">
    <source>
        <dbReference type="SAM" id="SignalP"/>
    </source>
</evidence>
<feature type="compositionally biased region" description="Polar residues" evidence="1">
    <location>
        <begin position="325"/>
        <end position="337"/>
    </location>
</feature>
<gene>
    <name evidence="4" type="ORF">C8F04DRAFT_1185747</name>
</gene>
<sequence length="798" mass="85907">MYHAPLIVLLASLGLGPVHAFELPGAISTEGLHPKASPHLLLHPGVHPDVDKSDLDNLKAKKSNSLYYAAPPGSPTGAAAVMEVAHLYPAVQLERSHFVNHISCNAGGDSISLTFTDLPAFQAALDDWETHPAFLLISYVEGCGSGMDTFERSFHLILNVTGSQNDLTIVCRAKTIPIQDTVHRDQEIRLHAATYDVQHRPQNSKHGSPHPAHGRGLDARSTDLMVYARDIKSFSLKFIAAVLRVLSGFYTLVEAPAGVPFKEHVNEQASFDTQNLRAFDGTFTSDNDSYLIYRKDFAADGSTTTKNRRDVLVKNTRKTEDRGNSKTGTGTDSPVESSNTTEKYVEFLCVGCGVVINIRLAANVVGTLGGGLNVANVQLEGDITATLVFGIKATSHSPRAFSVKDESATERRLLEAGIPHVSLKIQGILEIGSFVTLDVALTFSLQLQGMLSAGFICKWTKIGANLDLKTPSKSGILGDWGVGGNCKRVVDAALTLTVEIEPAVKIGLLFKVSVLPGVTGKLAGEASLVEKLSLVLTASVTAAKNGNCPPRIPRFEGKLKSLLYLSANTSIGQLEDYPLHKEYSVHLFDNIPNNPFEGSERQLRPAPSPGFPKQPASQMKIVPALKPGKTTVAWDEKGVFMSTSGDANKWPFLSRNGIVYATSSKEFLCATSNLILSLGFARLKTCSRSPPAAGFTEIGLGKAADTTYLVAADMADAYTLITCCPTGRAVQCPVYISNSTDVQPAKFNYTGTEKNDLFGGYPDAETGCLRFSFLMKTCTFYLIHGPLMVAKSHPYTPT</sequence>
<keyword evidence="2" id="KW-0732">Signal</keyword>
<dbReference type="AlphaFoldDB" id="A0AAD6SPB7"/>
<feature type="domain" description="DUF7029" evidence="3">
    <location>
        <begin position="88"/>
        <end position="184"/>
    </location>
</feature>
<keyword evidence="5" id="KW-1185">Reference proteome</keyword>
<proteinExistence type="predicted"/>
<comment type="caution">
    <text evidence="4">The sequence shown here is derived from an EMBL/GenBank/DDBJ whole genome shotgun (WGS) entry which is preliminary data.</text>
</comment>
<protein>
    <recommendedName>
        <fullName evidence="3">DUF7029 domain-containing protein</fullName>
    </recommendedName>
</protein>
<feature type="region of interest" description="Disordered" evidence="1">
    <location>
        <begin position="198"/>
        <end position="217"/>
    </location>
</feature>
<reference evidence="4" key="1">
    <citation type="submission" date="2023-03" db="EMBL/GenBank/DDBJ databases">
        <title>Massive genome expansion in bonnet fungi (Mycena s.s.) driven by repeated elements and novel gene families across ecological guilds.</title>
        <authorList>
            <consortium name="Lawrence Berkeley National Laboratory"/>
            <person name="Harder C.B."/>
            <person name="Miyauchi S."/>
            <person name="Viragh M."/>
            <person name="Kuo A."/>
            <person name="Thoen E."/>
            <person name="Andreopoulos B."/>
            <person name="Lu D."/>
            <person name="Skrede I."/>
            <person name="Drula E."/>
            <person name="Henrissat B."/>
            <person name="Morin E."/>
            <person name="Kohler A."/>
            <person name="Barry K."/>
            <person name="LaButti K."/>
            <person name="Morin E."/>
            <person name="Salamov A."/>
            <person name="Lipzen A."/>
            <person name="Mereny Z."/>
            <person name="Hegedus B."/>
            <person name="Baldrian P."/>
            <person name="Stursova M."/>
            <person name="Weitz H."/>
            <person name="Taylor A."/>
            <person name="Grigoriev I.V."/>
            <person name="Nagy L.G."/>
            <person name="Martin F."/>
            <person name="Kauserud H."/>
        </authorList>
    </citation>
    <scope>NUCLEOTIDE SEQUENCE</scope>
    <source>
        <strain evidence="4">CBHHK200</strain>
    </source>
</reference>
<feature type="compositionally biased region" description="Basic and acidic residues" evidence="1">
    <location>
        <begin position="308"/>
        <end position="324"/>
    </location>
</feature>
<dbReference type="Proteomes" id="UP001218188">
    <property type="component" value="Unassembled WGS sequence"/>
</dbReference>
<evidence type="ECO:0000313" key="4">
    <source>
        <dbReference type="EMBL" id="KAJ7031579.1"/>
    </source>
</evidence>
<feature type="chain" id="PRO_5042076940" description="DUF7029 domain-containing protein" evidence="2">
    <location>
        <begin position="21"/>
        <end position="798"/>
    </location>
</feature>
<evidence type="ECO:0000313" key="5">
    <source>
        <dbReference type="Proteomes" id="UP001218188"/>
    </source>
</evidence>
<evidence type="ECO:0000259" key="3">
    <source>
        <dbReference type="Pfam" id="PF22974"/>
    </source>
</evidence>
<dbReference type="Pfam" id="PF22974">
    <property type="entry name" value="DUF7029"/>
    <property type="match status" value="1"/>
</dbReference>